<dbReference type="InterPro" id="IPR000625">
    <property type="entry name" value="REV_protein"/>
</dbReference>
<feature type="non-terminal residue" evidence="10">
    <location>
        <position position="1"/>
    </location>
</feature>
<comment type="subunit">
    <text evidence="8">Homomultimer; when bound to the RRE. Multimeric assembly is essential for activity.</text>
</comment>
<dbReference type="GO" id="GO:0003723">
    <property type="term" value="F:RNA binding"/>
    <property type="evidence" value="ECO:0007669"/>
    <property type="project" value="UniProtKB-KW"/>
</dbReference>
<comment type="function">
    <text evidence="8">Escorts unspliced or incompletely spliced viral pre-mRNAs (late transcripts) out of the nucleus of infected cells. These pre-mRNAs carry a recognition sequence called Rev responsive element (RRE) located in the env gene, that is not present in fully spliced viral mRNAs (early transcripts). This function is essential since most viral proteins are translated from unspliced or partially spliced pre-mRNAs which cannot exit the nucleus by the pathway used by fully processed cellular mRNAs.</text>
</comment>
<keyword evidence="2 8" id="KW-0813">Transport</keyword>
<organismHost>
    <name type="scientific">Pan troglodytes</name>
    <name type="common">Chimpanzee</name>
    <dbReference type="NCBI Taxonomy" id="9598"/>
</organismHost>
<dbReference type="GO" id="GO:0044196">
    <property type="term" value="C:host cell nucleolus"/>
    <property type="evidence" value="ECO:0007669"/>
    <property type="project" value="UniProtKB-SubCell"/>
</dbReference>
<evidence type="ECO:0000256" key="6">
    <source>
        <dbReference type="ARBA" id="ARBA00023200"/>
    </source>
</evidence>
<evidence type="ECO:0000256" key="2">
    <source>
        <dbReference type="ARBA" id="ARBA00022448"/>
    </source>
</evidence>
<evidence type="ECO:0000256" key="9">
    <source>
        <dbReference type="SAM" id="MobiDB-lite"/>
    </source>
</evidence>
<keyword evidence="6 8" id="KW-1035">Host cytoplasm</keyword>
<organismHost>
    <name type="scientific">Cercopithecidae</name>
    <name type="common">Old World monkeys</name>
    <dbReference type="NCBI Taxonomy" id="9527"/>
</organismHost>
<accession>Q87606</accession>
<evidence type="ECO:0000256" key="4">
    <source>
        <dbReference type="ARBA" id="ARBA00022816"/>
    </source>
</evidence>
<keyword evidence="3 8" id="KW-1048">Host nucleus</keyword>
<organism evidence="10">
    <name type="scientific">Simian immunodeficiency virus</name>
    <name type="common">SIV</name>
    <dbReference type="NCBI Taxonomy" id="11723"/>
    <lineage>
        <taxon>Viruses</taxon>
        <taxon>Riboviria</taxon>
        <taxon>Pararnavirae</taxon>
        <taxon>Artverviricota</taxon>
        <taxon>Revtraviricetes</taxon>
        <taxon>Ortervirales</taxon>
        <taxon>Retroviridae</taxon>
        <taxon>Orthoretrovirinae</taxon>
        <taxon>Lentivirus</taxon>
        <taxon>Lentivirus simimdef</taxon>
    </lineage>
</organism>
<evidence type="ECO:0000256" key="3">
    <source>
        <dbReference type="ARBA" id="ARBA00022562"/>
    </source>
</evidence>
<protein>
    <recommendedName>
        <fullName evidence="1 8">Protein Rev</fullName>
    </recommendedName>
    <alternativeName>
        <fullName evidence="7 8">Regulator of expression of viral proteins</fullName>
    </alternativeName>
</protein>
<comment type="subcellular location">
    <subcellularLocation>
        <location evidence="8">Host cytoplasm</location>
    </subcellularLocation>
    <subcellularLocation>
        <location evidence="8">Host nucleus</location>
        <location evidence="8">Host nucleolus</location>
    </subcellularLocation>
</comment>
<proteinExistence type="predicted"/>
<feature type="region of interest" description="Disordered" evidence="9">
    <location>
        <begin position="55"/>
        <end position="75"/>
    </location>
</feature>
<keyword evidence="5 8" id="KW-0694">RNA-binding</keyword>
<feature type="non-terminal residue" evidence="10">
    <location>
        <position position="75"/>
    </location>
</feature>
<keyword evidence="4 8" id="KW-0509">mRNA transport</keyword>
<dbReference type="GO" id="GO:0003700">
    <property type="term" value="F:DNA-binding transcription factor activity"/>
    <property type="evidence" value="ECO:0007669"/>
    <property type="project" value="InterPro"/>
</dbReference>
<gene>
    <name evidence="8 10" type="primary">rev</name>
</gene>
<dbReference type="EMBL" id="U37211">
    <property type="protein sequence ID" value="AAC56162.1"/>
    <property type="molecule type" value="Genomic_DNA"/>
</dbReference>
<dbReference type="GO" id="GO:0051028">
    <property type="term" value="P:mRNA transport"/>
    <property type="evidence" value="ECO:0007669"/>
    <property type="project" value="UniProtKB-KW"/>
</dbReference>
<evidence type="ECO:0000256" key="7">
    <source>
        <dbReference type="ARBA" id="ARBA00031496"/>
    </source>
</evidence>
<evidence type="ECO:0000256" key="5">
    <source>
        <dbReference type="ARBA" id="ARBA00022884"/>
    </source>
</evidence>
<dbReference type="Pfam" id="PF00424">
    <property type="entry name" value="REV"/>
    <property type="match status" value="1"/>
</dbReference>
<dbReference type="Gene3D" id="6.10.140.630">
    <property type="match status" value="1"/>
</dbReference>
<sequence length="75" mass="8534">PYPPGQGTARQRRRARQRWAHQRRQILHLAERIVQTTVSQLDHLAQELDQLVLDNLQSPPPLPASHSSEGHSAET</sequence>
<reference evidence="10" key="1">
    <citation type="journal article" date="1997" name="J. Virol.">
        <title>Genetic diversity of simian immunodeficiency viruses from West African green monkeys: evidence of multiple genotypes within populations from the same geographical locale.</title>
        <authorList>
            <person name="Bibollet-Ruche F."/>
            <person name="Brengues C."/>
            <person name="Galat-Luong A."/>
            <person name="Galat G."/>
            <person name="Pourrut X."/>
            <person name="Vidal N."/>
            <person name="Veas F."/>
            <person name="Durand J.P."/>
            <person name="Cuny G."/>
        </authorList>
    </citation>
    <scope>NUCLEOTIDE SEQUENCE</scope>
</reference>
<dbReference type="GO" id="GO:0030430">
    <property type="term" value="C:host cell cytoplasm"/>
    <property type="evidence" value="ECO:0007669"/>
    <property type="project" value="UniProtKB-SubCell"/>
</dbReference>
<name>Q87606_SIV</name>
<evidence type="ECO:0000256" key="1">
    <source>
        <dbReference type="ARBA" id="ARBA00020269"/>
    </source>
</evidence>
<evidence type="ECO:0000256" key="8">
    <source>
        <dbReference type="RuleBase" id="RU364044"/>
    </source>
</evidence>
<evidence type="ECO:0000313" key="10">
    <source>
        <dbReference type="EMBL" id="AAC56162.1"/>
    </source>
</evidence>